<feature type="region of interest" description="Disordered" evidence="1">
    <location>
        <begin position="151"/>
        <end position="203"/>
    </location>
</feature>
<dbReference type="InterPro" id="IPR006867">
    <property type="entry name" value="DUF632"/>
</dbReference>
<evidence type="ECO:0000256" key="1">
    <source>
        <dbReference type="SAM" id="MobiDB-lite"/>
    </source>
</evidence>
<evidence type="ECO:0000259" key="3">
    <source>
        <dbReference type="Pfam" id="PF04783"/>
    </source>
</evidence>
<dbReference type="Proteomes" id="UP001497480">
    <property type="component" value="Unassembled WGS sequence"/>
</dbReference>
<dbReference type="Pfam" id="PF04782">
    <property type="entry name" value="DUF632"/>
    <property type="match status" value="1"/>
</dbReference>
<evidence type="ECO:0000259" key="2">
    <source>
        <dbReference type="Pfam" id="PF04782"/>
    </source>
</evidence>
<protein>
    <recommendedName>
        <fullName evidence="6">Nitrate regulatory gene2 protein-like</fullName>
    </recommendedName>
</protein>
<keyword evidence="5" id="KW-1185">Reference proteome</keyword>
<comment type="caution">
    <text evidence="4">The sequence shown here is derived from an EMBL/GenBank/DDBJ whole genome shotgun (WGS) entry which is preliminary data.</text>
</comment>
<evidence type="ECO:0008006" key="6">
    <source>
        <dbReference type="Google" id="ProtNLM"/>
    </source>
</evidence>
<dbReference type="EMBL" id="CAXHTB010000004">
    <property type="protein sequence ID" value="CAL0305883.1"/>
    <property type="molecule type" value="Genomic_DNA"/>
</dbReference>
<dbReference type="AlphaFoldDB" id="A0AAV1W9S2"/>
<proteinExistence type="predicted"/>
<feature type="domain" description="DUF632" evidence="2">
    <location>
        <begin position="214"/>
        <end position="520"/>
    </location>
</feature>
<evidence type="ECO:0000313" key="4">
    <source>
        <dbReference type="EMBL" id="CAL0305883.1"/>
    </source>
</evidence>
<evidence type="ECO:0000313" key="5">
    <source>
        <dbReference type="Proteomes" id="UP001497480"/>
    </source>
</evidence>
<dbReference type="PANTHER" id="PTHR21450">
    <property type="entry name" value="PROTEIN ALTERED PHOSPHATE STARVATION RESPONSE 1"/>
    <property type="match status" value="1"/>
</dbReference>
<name>A0AAV1W9S2_LUPLU</name>
<reference evidence="4 5" key="1">
    <citation type="submission" date="2024-03" db="EMBL/GenBank/DDBJ databases">
        <authorList>
            <person name="Martinez-Hernandez J."/>
        </authorList>
    </citation>
    <scope>NUCLEOTIDE SEQUENCE [LARGE SCALE GENOMIC DNA]</scope>
</reference>
<dbReference type="InterPro" id="IPR006868">
    <property type="entry name" value="DUF630"/>
</dbReference>
<accession>A0AAV1W9S2</accession>
<feature type="compositionally biased region" description="Basic and acidic residues" evidence="1">
    <location>
        <begin position="151"/>
        <end position="198"/>
    </location>
</feature>
<dbReference type="Pfam" id="PF04783">
    <property type="entry name" value="DUF630"/>
    <property type="match status" value="1"/>
</dbReference>
<organism evidence="4 5">
    <name type="scientific">Lupinus luteus</name>
    <name type="common">European yellow lupine</name>
    <dbReference type="NCBI Taxonomy" id="3873"/>
    <lineage>
        <taxon>Eukaryota</taxon>
        <taxon>Viridiplantae</taxon>
        <taxon>Streptophyta</taxon>
        <taxon>Embryophyta</taxon>
        <taxon>Tracheophyta</taxon>
        <taxon>Spermatophyta</taxon>
        <taxon>Magnoliopsida</taxon>
        <taxon>eudicotyledons</taxon>
        <taxon>Gunneridae</taxon>
        <taxon>Pentapetalae</taxon>
        <taxon>rosids</taxon>
        <taxon>fabids</taxon>
        <taxon>Fabales</taxon>
        <taxon>Fabaceae</taxon>
        <taxon>Papilionoideae</taxon>
        <taxon>50 kb inversion clade</taxon>
        <taxon>genistoids sensu lato</taxon>
        <taxon>core genistoids</taxon>
        <taxon>Genisteae</taxon>
        <taxon>Lupinus</taxon>
    </lineage>
</organism>
<sequence>MGCNTSKLDAMSHCRERCKFVDQALTQTRILAEEHVKHINSLQILASALLFFFTQFEETRVSHDTHIHFDSNSEAEEDNNNKQLQISSARDDVAFISYEQTHCVSFSPPPPSPGGIYCSKPPPPPPPPPASSVWDYLNFFEPYERYEASYDTNRDSYSDNATEEREKGKVAREGVQKGGEYDMRGKKLVSEKKSKQSEECGSSNSVKVESKKGLCEAVKEIQILFQKASDSGKPILEMLDVGKFDYHSNFASNQVSFKMMQVCTPSIPSFFGGKIGIEYEVVDKDNGNSYGNLYSALDKLCMWEKKLYHEVKAEKKMRILHEKKCRQLKSMEKNGADAGKVETVQTSISKLDTKMKMSVQVVDNISITISKLREEELWPQINNFIHMILKMWKDMQECYRCQYKEIAEAKALDASTFNRELSSGQIDAAIKLKSVLQNWNLSFSNWIHAQKSHVKALNGWLVRCLMYVPEEVPDGSTPLSPDNIGMPPVFVILNKWSRAVDNISEENAIEAVNGLMLRVSELLQKHILDLQQKFTPDMELERKVQILERQEQRMHKVVQARQRNIVPNPNAREESDVINIQSDLKKIFSAMEMFTASTAQLYEEICQQIKLYNPVVGESNKIY</sequence>
<dbReference type="PANTHER" id="PTHR21450:SF19">
    <property type="entry name" value="F5M15.15"/>
    <property type="match status" value="1"/>
</dbReference>
<gene>
    <name evidence="4" type="ORF">LLUT_LOCUS6943</name>
</gene>
<feature type="domain" description="DUF630" evidence="3">
    <location>
        <begin position="1"/>
        <end position="54"/>
    </location>
</feature>